<dbReference type="CDD" id="cd18186">
    <property type="entry name" value="BTB_POZ_ZBTB_KLHL-like"/>
    <property type="match status" value="1"/>
</dbReference>
<evidence type="ECO:0000259" key="1">
    <source>
        <dbReference type="PROSITE" id="PS50097"/>
    </source>
</evidence>
<reference evidence="2 3" key="1">
    <citation type="submission" date="2014-04" db="EMBL/GenBank/DDBJ databases">
        <authorList>
            <consortium name="DOE Joint Genome Institute"/>
            <person name="Kuo A."/>
            <person name="Kohler A."/>
            <person name="Nagy L.G."/>
            <person name="Floudas D."/>
            <person name="Copeland A."/>
            <person name="Barry K.W."/>
            <person name="Cichocki N."/>
            <person name="Veneault-Fourrey C."/>
            <person name="LaButti K."/>
            <person name="Lindquist E.A."/>
            <person name="Lipzen A."/>
            <person name="Lundell T."/>
            <person name="Morin E."/>
            <person name="Murat C."/>
            <person name="Sun H."/>
            <person name="Tunlid A."/>
            <person name="Henrissat B."/>
            <person name="Grigoriev I.V."/>
            <person name="Hibbett D.S."/>
            <person name="Martin F."/>
            <person name="Nordberg H.P."/>
            <person name="Cantor M.N."/>
            <person name="Hua S.X."/>
        </authorList>
    </citation>
    <scope>NUCLEOTIDE SEQUENCE [LARGE SCALE GENOMIC DNA]</scope>
    <source>
        <strain evidence="2 3">LaAM-08-1</strain>
    </source>
</reference>
<sequence length="333" mass="37706">MATLFIADKEVIKGDPWFDDGNIVLITEENPTAFRLHRGVLSRHSEVFRDMFGIPQGPQTHLEGETFQGCQVIYMYDIPAELSTLISALYDGPNFDTLDFFYTAGILRLATKYFVGRLRLQAIQHLSQTWSYTLKGHDEMVQTALVSPLINDFTYPYVHPLHVLNLAREVNAGILIPSALYFLSLYPLADILEGNHPKLLTNHPSKPSSVLSLGDIPLYTLMFQYRVQVILDFVRRFCGDKVTSPKCGNVASCGPGFSRLVSQLNRSWSVRTGPLHYMLQAMQQVSHDLTICDTCRKEFAEDASVLREQVWRKLPTIISSPDWAAMEIELSFN</sequence>
<keyword evidence="3" id="KW-1185">Reference proteome</keyword>
<organism evidence="2 3">
    <name type="scientific">Laccaria amethystina LaAM-08-1</name>
    <dbReference type="NCBI Taxonomy" id="1095629"/>
    <lineage>
        <taxon>Eukaryota</taxon>
        <taxon>Fungi</taxon>
        <taxon>Dikarya</taxon>
        <taxon>Basidiomycota</taxon>
        <taxon>Agaricomycotina</taxon>
        <taxon>Agaricomycetes</taxon>
        <taxon>Agaricomycetidae</taxon>
        <taxon>Agaricales</taxon>
        <taxon>Agaricineae</taxon>
        <taxon>Hydnangiaceae</taxon>
        <taxon>Laccaria</taxon>
    </lineage>
</organism>
<protein>
    <recommendedName>
        <fullName evidence="1">BTB domain-containing protein</fullName>
    </recommendedName>
</protein>
<dbReference type="InterPro" id="IPR011333">
    <property type="entry name" value="SKP1/BTB/POZ_sf"/>
</dbReference>
<feature type="domain" description="BTB" evidence="1">
    <location>
        <begin position="21"/>
        <end position="92"/>
    </location>
</feature>
<evidence type="ECO:0000313" key="3">
    <source>
        <dbReference type="Proteomes" id="UP000054477"/>
    </source>
</evidence>
<dbReference type="STRING" id="1095629.A0A0C9Y5K5"/>
<dbReference type="EMBL" id="KN838581">
    <property type="protein sequence ID" value="KIK03333.1"/>
    <property type="molecule type" value="Genomic_DNA"/>
</dbReference>
<dbReference type="InterPro" id="IPR000210">
    <property type="entry name" value="BTB/POZ_dom"/>
</dbReference>
<name>A0A0C9Y5K5_9AGAR</name>
<dbReference type="SUPFAM" id="SSF54695">
    <property type="entry name" value="POZ domain"/>
    <property type="match status" value="1"/>
</dbReference>
<dbReference type="Gene3D" id="3.30.710.10">
    <property type="entry name" value="Potassium Channel Kv1.1, Chain A"/>
    <property type="match status" value="1"/>
</dbReference>
<reference evidence="3" key="2">
    <citation type="submission" date="2015-01" db="EMBL/GenBank/DDBJ databases">
        <title>Evolutionary Origins and Diversification of the Mycorrhizal Mutualists.</title>
        <authorList>
            <consortium name="DOE Joint Genome Institute"/>
            <consortium name="Mycorrhizal Genomics Consortium"/>
            <person name="Kohler A."/>
            <person name="Kuo A."/>
            <person name="Nagy L.G."/>
            <person name="Floudas D."/>
            <person name="Copeland A."/>
            <person name="Barry K.W."/>
            <person name="Cichocki N."/>
            <person name="Veneault-Fourrey C."/>
            <person name="LaButti K."/>
            <person name="Lindquist E.A."/>
            <person name="Lipzen A."/>
            <person name="Lundell T."/>
            <person name="Morin E."/>
            <person name="Murat C."/>
            <person name="Riley R."/>
            <person name="Ohm R."/>
            <person name="Sun H."/>
            <person name="Tunlid A."/>
            <person name="Henrissat B."/>
            <person name="Grigoriev I.V."/>
            <person name="Hibbett D.S."/>
            <person name="Martin F."/>
        </authorList>
    </citation>
    <scope>NUCLEOTIDE SEQUENCE [LARGE SCALE GENOMIC DNA]</scope>
    <source>
        <strain evidence="3">LaAM-08-1</strain>
    </source>
</reference>
<dbReference type="Pfam" id="PF00651">
    <property type="entry name" value="BTB"/>
    <property type="match status" value="1"/>
</dbReference>
<dbReference type="HOGENOM" id="CLU_033082_1_2_1"/>
<dbReference type="Proteomes" id="UP000054477">
    <property type="component" value="Unassembled WGS sequence"/>
</dbReference>
<accession>A0A0C9Y5K5</accession>
<dbReference type="AlphaFoldDB" id="A0A0C9Y5K5"/>
<dbReference type="PROSITE" id="PS50097">
    <property type="entry name" value="BTB"/>
    <property type="match status" value="1"/>
</dbReference>
<evidence type="ECO:0000313" key="2">
    <source>
        <dbReference type="EMBL" id="KIK03333.1"/>
    </source>
</evidence>
<gene>
    <name evidence="2" type="ORF">K443DRAFT_479639</name>
</gene>
<dbReference type="OrthoDB" id="2879636at2759"/>
<proteinExistence type="predicted"/>